<dbReference type="Proteomes" id="UP001157418">
    <property type="component" value="Unassembled WGS sequence"/>
</dbReference>
<evidence type="ECO:0000313" key="2">
    <source>
        <dbReference type="Proteomes" id="UP001157418"/>
    </source>
</evidence>
<accession>A0AAU9P3B0</accession>
<comment type="caution">
    <text evidence="1">The sequence shown here is derived from an EMBL/GenBank/DDBJ whole genome shotgun (WGS) entry which is preliminary data.</text>
</comment>
<proteinExistence type="predicted"/>
<gene>
    <name evidence="1" type="ORF">LVIROSA_LOCUS30552</name>
</gene>
<reference evidence="1 2" key="1">
    <citation type="submission" date="2022-01" db="EMBL/GenBank/DDBJ databases">
        <authorList>
            <person name="Xiong W."/>
            <person name="Schranz E."/>
        </authorList>
    </citation>
    <scope>NUCLEOTIDE SEQUENCE [LARGE SCALE GENOMIC DNA]</scope>
</reference>
<keyword evidence="2" id="KW-1185">Reference proteome</keyword>
<evidence type="ECO:0000313" key="1">
    <source>
        <dbReference type="EMBL" id="CAH1444742.1"/>
    </source>
</evidence>
<name>A0AAU9P3B0_9ASTR</name>
<organism evidence="1 2">
    <name type="scientific">Lactuca virosa</name>
    <dbReference type="NCBI Taxonomy" id="75947"/>
    <lineage>
        <taxon>Eukaryota</taxon>
        <taxon>Viridiplantae</taxon>
        <taxon>Streptophyta</taxon>
        <taxon>Embryophyta</taxon>
        <taxon>Tracheophyta</taxon>
        <taxon>Spermatophyta</taxon>
        <taxon>Magnoliopsida</taxon>
        <taxon>eudicotyledons</taxon>
        <taxon>Gunneridae</taxon>
        <taxon>Pentapetalae</taxon>
        <taxon>asterids</taxon>
        <taxon>campanulids</taxon>
        <taxon>Asterales</taxon>
        <taxon>Asteraceae</taxon>
        <taxon>Cichorioideae</taxon>
        <taxon>Cichorieae</taxon>
        <taxon>Lactucinae</taxon>
        <taxon>Lactuca</taxon>
    </lineage>
</organism>
<protein>
    <submittedName>
        <fullName evidence="1">Uncharacterized protein</fullName>
    </submittedName>
</protein>
<dbReference type="EMBL" id="CAKMRJ010005523">
    <property type="protein sequence ID" value="CAH1444742.1"/>
    <property type="molecule type" value="Genomic_DNA"/>
</dbReference>
<sequence length="66" mass="7639">MSIKLDEWNNWKHHRKQNRKQVPPSTLVNGNIGPRAVHLLAIKEGIRIFDNASTAYRLPFVDYVAL</sequence>
<dbReference type="AlphaFoldDB" id="A0AAU9P3B0"/>